<dbReference type="AlphaFoldDB" id="A0A8D8RKN0"/>
<evidence type="ECO:0000313" key="1">
    <source>
        <dbReference type="EMBL" id="CAG6652855.1"/>
    </source>
</evidence>
<reference evidence="1" key="1">
    <citation type="submission" date="2021-05" db="EMBL/GenBank/DDBJ databases">
        <authorList>
            <person name="Alioto T."/>
            <person name="Alioto T."/>
            <person name="Gomez Garrido J."/>
        </authorList>
    </citation>
    <scope>NUCLEOTIDE SEQUENCE</scope>
</reference>
<sequence>MGGVNVDVEGDGEVFIIGEQRRVGRVTISSMTRRRSQYFAMVLMHTPQLGQKPCFVRMSLISQLNLAPLPQLPLLQLEPGQVAGAIGGAVVVLMTERAVARDDGAFVEIRRPGRGYIVAAVAPSHRVGGFFGSEG</sequence>
<proteinExistence type="predicted"/>
<protein>
    <submittedName>
        <fullName evidence="1">Uncharacterized protein</fullName>
    </submittedName>
</protein>
<organism evidence="1">
    <name type="scientific">Cacopsylla melanoneura</name>
    <dbReference type="NCBI Taxonomy" id="428564"/>
    <lineage>
        <taxon>Eukaryota</taxon>
        <taxon>Metazoa</taxon>
        <taxon>Ecdysozoa</taxon>
        <taxon>Arthropoda</taxon>
        <taxon>Hexapoda</taxon>
        <taxon>Insecta</taxon>
        <taxon>Pterygota</taxon>
        <taxon>Neoptera</taxon>
        <taxon>Paraneoptera</taxon>
        <taxon>Hemiptera</taxon>
        <taxon>Sternorrhyncha</taxon>
        <taxon>Psylloidea</taxon>
        <taxon>Psyllidae</taxon>
        <taxon>Psyllinae</taxon>
        <taxon>Cacopsylla</taxon>
    </lineage>
</organism>
<accession>A0A8D8RKN0</accession>
<name>A0A8D8RKN0_9HEMI</name>
<dbReference type="EMBL" id="HBUF01171927">
    <property type="protein sequence ID" value="CAG6652855.1"/>
    <property type="molecule type" value="Transcribed_RNA"/>
</dbReference>